<reference evidence="2 3" key="1">
    <citation type="submission" date="2019-02" db="EMBL/GenBank/DDBJ databases">
        <title>Deep-cultivation of Planctomycetes and their phenomic and genomic characterization uncovers novel biology.</title>
        <authorList>
            <person name="Wiegand S."/>
            <person name="Jogler M."/>
            <person name="Boedeker C."/>
            <person name="Pinto D."/>
            <person name="Vollmers J."/>
            <person name="Rivas-Marin E."/>
            <person name="Kohn T."/>
            <person name="Peeters S.H."/>
            <person name="Heuer A."/>
            <person name="Rast P."/>
            <person name="Oberbeckmann S."/>
            <person name="Bunk B."/>
            <person name="Jeske O."/>
            <person name="Meyerdierks A."/>
            <person name="Storesund J.E."/>
            <person name="Kallscheuer N."/>
            <person name="Luecker S."/>
            <person name="Lage O.M."/>
            <person name="Pohl T."/>
            <person name="Merkel B.J."/>
            <person name="Hornburger P."/>
            <person name="Mueller R.-W."/>
            <person name="Bruemmer F."/>
            <person name="Labrenz M."/>
            <person name="Spormann A.M."/>
            <person name="Op Den Camp H."/>
            <person name="Overmann J."/>
            <person name="Amann R."/>
            <person name="Jetten M.S.M."/>
            <person name="Mascher T."/>
            <person name="Medema M.H."/>
            <person name="Devos D.P."/>
            <person name="Kaster A.-K."/>
            <person name="Ovreas L."/>
            <person name="Rohde M."/>
            <person name="Galperin M.Y."/>
            <person name="Jogler C."/>
        </authorList>
    </citation>
    <scope>NUCLEOTIDE SEQUENCE [LARGE SCALE GENOMIC DNA]</scope>
    <source>
        <strain evidence="2 3">Pla144</strain>
    </source>
</reference>
<accession>A0A5C6CSV0</accession>
<keyword evidence="3" id="KW-1185">Reference proteome</keyword>
<dbReference type="Proteomes" id="UP000318437">
    <property type="component" value="Unassembled WGS sequence"/>
</dbReference>
<evidence type="ECO:0000313" key="3">
    <source>
        <dbReference type="Proteomes" id="UP000318437"/>
    </source>
</evidence>
<feature type="transmembrane region" description="Helical" evidence="1">
    <location>
        <begin position="6"/>
        <end position="28"/>
    </location>
</feature>
<evidence type="ECO:0000256" key="1">
    <source>
        <dbReference type="SAM" id="Phobius"/>
    </source>
</evidence>
<sequence>MAVGGMIGGGVFSTIGVVIGIAGAWAWLSFVVAGHYSGHNCLADRIWYHGWL</sequence>
<dbReference type="AlphaFoldDB" id="A0A5C6CSV0"/>
<keyword evidence="1" id="KW-0472">Membrane</keyword>
<keyword evidence="1" id="KW-0812">Transmembrane</keyword>
<proteinExistence type="predicted"/>
<gene>
    <name evidence="2" type="ORF">Pla144_24270</name>
</gene>
<protein>
    <submittedName>
        <fullName evidence="2">Uncharacterized protein</fullName>
    </submittedName>
</protein>
<name>A0A5C6CSV0_9BACT</name>
<dbReference type="EMBL" id="SJPS01000003">
    <property type="protein sequence ID" value="TWU27650.1"/>
    <property type="molecule type" value="Genomic_DNA"/>
</dbReference>
<evidence type="ECO:0000313" key="2">
    <source>
        <dbReference type="EMBL" id="TWU27650.1"/>
    </source>
</evidence>
<keyword evidence="1" id="KW-1133">Transmembrane helix</keyword>
<comment type="caution">
    <text evidence="2">The sequence shown here is derived from an EMBL/GenBank/DDBJ whole genome shotgun (WGS) entry which is preliminary data.</text>
</comment>
<organism evidence="2 3">
    <name type="scientific">Bythopirellula polymerisocia</name>
    <dbReference type="NCBI Taxonomy" id="2528003"/>
    <lineage>
        <taxon>Bacteria</taxon>
        <taxon>Pseudomonadati</taxon>
        <taxon>Planctomycetota</taxon>
        <taxon>Planctomycetia</taxon>
        <taxon>Pirellulales</taxon>
        <taxon>Lacipirellulaceae</taxon>
        <taxon>Bythopirellula</taxon>
    </lineage>
</organism>